<feature type="transmembrane region" description="Helical" evidence="5">
    <location>
        <begin position="37"/>
        <end position="55"/>
    </location>
</feature>
<dbReference type="GO" id="GO:0016020">
    <property type="term" value="C:membrane"/>
    <property type="evidence" value="ECO:0007669"/>
    <property type="project" value="UniProtKB-SubCell"/>
</dbReference>
<dbReference type="Gene3D" id="1.20.58.340">
    <property type="entry name" value="Magnesium transport protein CorA, transmembrane region"/>
    <property type="match status" value="1"/>
</dbReference>
<evidence type="ECO:0000256" key="1">
    <source>
        <dbReference type="ARBA" id="ARBA00004141"/>
    </source>
</evidence>
<name>A0A8E2E6V1_9PEZI</name>
<dbReference type="SUPFAM" id="SSF144083">
    <property type="entry name" value="Magnesium transport protein CorA, transmembrane region"/>
    <property type="match status" value="1"/>
</dbReference>
<accession>A0A8E2E6V1</accession>
<dbReference type="AlphaFoldDB" id="A0A8E2E6V1"/>
<feature type="transmembrane region" description="Helical" evidence="5">
    <location>
        <begin position="75"/>
        <end position="96"/>
    </location>
</feature>
<keyword evidence="2 5" id="KW-0812">Transmembrane</keyword>
<evidence type="ECO:0000256" key="5">
    <source>
        <dbReference type="SAM" id="Phobius"/>
    </source>
</evidence>
<feature type="non-terminal residue" evidence="6">
    <location>
        <position position="98"/>
    </location>
</feature>
<comment type="subcellular location">
    <subcellularLocation>
        <location evidence="1">Membrane</location>
        <topology evidence="1">Multi-pass membrane protein</topology>
    </subcellularLocation>
</comment>
<evidence type="ECO:0000313" key="6">
    <source>
        <dbReference type="EMBL" id="OCK78345.1"/>
    </source>
</evidence>
<dbReference type="InterPro" id="IPR045863">
    <property type="entry name" value="CorA_TM1_TM2"/>
</dbReference>
<feature type="non-terminal residue" evidence="6">
    <location>
        <position position="1"/>
    </location>
</feature>
<gene>
    <name evidence="6" type="ORF">K432DRAFT_253065</name>
</gene>
<evidence type="ECO:0000256" key="3">
    <source>
        <dbReference type="ARBA" id="ARBA00022989"/>
    </source>
</evidence>
<keyword evidence="3 5" id="KW-1133">Transmembrane helix</keyword>
<keyword evidence="4 5" id="KW-0472">Membrane</keyword>
<evidence type="ECO:0000256" key="2">
    <source>
        <dbReference type="ARBA" id="ARBA00022692"/>
    </source>
</evidence>
<dbReference type="EMBL" id="KV745066">
    <property type="protein sequence ID" value="OCK78345.1"/>
    <property type="molecule type" value="Genomic_DNA"/>
</dbReference>
<dbReference type="Proteomes" id="UP000250266">
    <property type="component" value="Unassembled WGS sequence"/>
</dbReference>
<sequence length="98" mass="10902">VESQFSILYSLVAQRDSLANIQLARAAKEDSNAMKTISILTLAFLPATFVSAVFSTTVFDFQNWNHSTGVASNGWWVYVLCCLLSTAATVTAWFVWMR</sequence>
<keyword evidence="7" id="KW-1185">Reference proteome</keyword>
<dbReference type="OrthoDB" id="5427271at2759"/>
<evidence type="ECO:0000313" key="7">
    <source>
        <dbReference type="Proteomes" id="UP000250266"/>
    </source>
</evidence>
<protein>
    <submittedName>
        <fullName evidence="6">Uncharacterized protein</fullName>
    </submittedName>
</protein>
<proteinExistence type="predicted"/>
<reference evidence="6 7" key="1">
    <citation type="journal article" date="2016" name="Nat. Commun.">
        <title>Ectomycorrhizal ecology is imprinted in the genome of the dominant symbiotic fungus Cenococcum geophilum.</title>
        <authorList>
            <consortium name="DOE Joint Genome Institute"/>
            <person name="Peter M."/>
            <person name="Kohler A."/>
            <person name="Ohm R.A."/>
            <person name="Kuo A."/>
            <person name="Krutzmann J."/>
            <person name="Morin E."/>
            <person name="Arend M."/>
            <person name="Barry K.W."/>
            <person name="Binder M."/>
            <person name="Choi C."/>
            <person name="Clum A."/>
            <person name="Copeland A."/>
            <person name="Grisel N."/>
            <person name="Haridas S."/>
            <person name="Kipfer T."/>
            <person name="LaButti K."/>
            <person name="Lindquist E."/>
            <person name="Lipzen A."/>
            <person name="Maire R."/>
            <person name="Meier B."/>
            <person name="Mihaltcheva S."/>
            <person name="Molinier V."/>
            <person name="Murat C."/>
            <person name="Poggeler S."/>
            <person name="Quandt C.A."/>
            <person name="Sperisen C."/>
            <person name="Tritt A."/>
            <person name="Tisserant E."/>
            <person name="Crous P.W."/>
            <person name="Henrissat B."/>
            <person name="Nehls U."/>
            <person name="Egli S."/>
            <person name="Spatafora J.W."/>
            <person name="Grigoriev I.V."/>
            <person name="Martin F.M."/>
        </authorList>
    </citation>
    <scope>NUCLEOTIDE SEQUENCE [LARGE SCALE GENOMIC DNA]</scope>
    <source>
        <strain evidence="6 7">CBS 459.81</strain>
    </source>
</reference>
<organism evidence="6 7">
    <name type="scientific">Lepidopterella palustris CBS 459.81</name>
    <dbReference type="NCBI Taxonomy" id="1314670"/>
    <lineage>
        <taxon>Eukaryota</taxon>
        <taxon>Fungi</taxon>
        <taxon>Dikarya</taxon>
        <taxon>Ascomycota</taxon>
        <taxon>Pezizomycotina</taxon>
        <taxon>Dothideomycetes</taxon>
        <taxon>Pleosporomycetidae</taxon>
        <taxon>Mytilinidiales</taxon>
        <taxon>Argynnaceae</taxon>
        <taxon>Lepidopterella</taxon>
    </lineage>
</organism>
<evidence type="ECO:0000256" key="4">
    <source>
        <dbReference type="ARBA" id="ARBA00023136"/>
    </source>
</evidence>